<proteinExistence type="predicted"/>
<dbReference type="AlphaFoldDB" id="A0A919X7S3"/>
<reference evidence="3" key="1">
    <citation type="submission" date="2021-03" db="EMBL/GenBank/DDBJ databases">
        <title>Antimicrobial resistance genes in bacteria isolated from Japanese honey, and their potential for conferring macrolide and lincosamide resistance in the American foulbrood pathogen Paenibacillus larvae.</title>
        <authorList>
            <person name="Okamoto M."/>
            <person name="Kumagai M."/>
            <person name="Kanamori H."/>
            <person name="Takamatsu D."/>
        </authorList>
    </citation>
    <scope>NUCLEOTIDE SEQUENCE</scope>
    <source>
        <strain evidence="3">J43TS3</strain>
    </source>
</reference>
<accession>A0A919X7S3</accession>
<feature type="compositionally biased region" description="Polar residues" evidence="1">
    <location>
        <begin position="63"/>
        <end position="77"/>
    </location>
</feature>
<organism evidence="3 4">
    <name type="scientific">Ornithinibacillus bavariensis</name>
    <dbReference type="NCBI Taxonomy" id="545502"/>
    <lineage>
        <taxon>Bacteria</taxon>
        <taxon>Bacillati</taxon>
        <taxon>Bacillota</taxon>
        <taxon>Bacilli</taxon>
        <taxon>Bacillales</taxon>
        <taxon>Bacillaceae</taxon>
        <taxon>Ornithinibacillus</taxon>
    </lineage>
</organism>
<evidence type="ECO:0000256" key="2">
    <source>
        <dbReference type="SAM" id="Phobius"/>
    </source>
</evidence>
<dbReference type="Gene3D" id="3.30.1490.480">
    <property type="entry name" value="Endolytic murein transglycosylase"/>
    <property type="match status" value="1"/>
</dbReference>
<evidence type="ECO:0000256" key="1">
    <source>
        <dbReference type="SAM" id="MobiDB-lite"/>
    </source>
</evidence>
<comment type="caution">
    <text evidence="3">The sequence shown here is derived from an EMBL/GenBank/DDBJ whole genome shotgun (WGS) entry which is preliminary data.</text>
</comment>
<name>A0A919X7S3_9BACI</name>
<feature type="transmembrane region" description="Helical" evidence="2">
    <location>
        <begin position="7"/>
        <end position="25"/>
    </location>
</feature>
<gene>
    <name evidence="3" type="ORF">J43TS3_21530</name>
</gene>
<keyword evidence="2" id="KW-0472">Membrane</keyword>
<dbReference type="Proteomes" id="UP000676917">
    <property type="component" value="Unassembled WGS sequence"/>
</dbReference>
<evidence type="ECO:0000313" key="3">
    <source>
        <dbReference type="EMBL" id="GIO27542.1"/>
    </source>
</evidence>
<feature type="compositionally biased region" description="Basic and acidic residues" evidence="1">
    <location>
        <begin position="78"/>
        <end position="99"/>
    </location>
</feature>
<feature type="region of interest" description="Disordered" evidence="1">
    <location>
        <begin position="63"/>
        <end position="130"/>
    </location>
</feature>
<dbReference type="EMBL" id="BORP01000004">
    <property type="protein sequence ID" value="GIO27542.1"/>
    <property type="molecule type" value="Genomic_DNA"/>
</dbReference>
<evidence type="ECO:0008006" key="5">
    <source>
        <dbReference type="Google" id="ProtNLM"/>
    </source>
</evidence>
<sequence length="194" mass="21656">MKQSIRAFAVGLFTAGIIMLIVNYFDSNKVKDISEMPMDDVVSQLKDKGYRIVSESEYISLSMNKDASKETAGQNVATKDEKAENKEKQDENTKADSKKQTTPPSTSKTEDTKKDANQEQKQEQEKAKTFTLKIESGMPSSTIAKELAANGIVDNADKFIDFLEKEGYAVRIQLGEFKLTSDMSYEQVAKALTR</sequence>
<keyword evidence="4" id="KW-1185">Reference proteome</keyword>
<feature type="compositionally biased region" description="Basic and acidic residues" evidence="1">
    <location>
        <begin position="108"/>
        <end position="128"/>
    </location>
</feature>
<evidence type="ECO:0000313" key="4">
    <source>
        <dbReference type="Proteomes" id="UP000676917"/>
    </source>
</evidence>
<protein>
    <recommendedName>
        <fullName evidence="5">Endolytic transglycosylase MltG</fullName>
    </recommendedName>
</protein>
<dbReference type="RefSeq" id="WP_212921027.1">
    <property type="nucleotide sequence ID" value="NZ_BORP01000004.1"/>
</dbReference>
<keyword evidence="2" id="KW-1133">Transmembrane helix</keyword>
<keyword evidence="2" id="KW-0812">Transmembrane</keyword>